<dbReference type="NCBIfam" id="NF008247">
    <property type="entry name" value="PRK11023.1"/>
    <property type="match status" value="1"/>
</dbReference>
<dbReference type="eggNOG" id="COG2823">
    <property type="taxonomic scope" value="Bacteria"/>
</dbReference>
<keyword evidence="1 2" id="KW-0732">Signal</keyword>
<dbReference type="PROSITE" id="PS50914">
    <property type="entry name" value="BON"/>
    <property type="match status" value="2"/>
</dbReference>
<dbReference type="PANTHER" id="PTHR34606">
    <property type="entry name" value="BON DOMAIN-CONTAINING PROTEIN"/>
    <property type="match status" value="1"/>
</dbReference>
<sequence length="187" mass="20035">MIKKVALLVSILALQGCAAAIVAGTAGAVSAATDRRTIGSQIDDNNIEIKATLEIKAQDELAKFANISVVSLNGVVLLLGQTPTEEMRATAERVIKNVIGITKIHNQIRIGNITGITTRTHDSWLTSKVKTRLLTEDTISANDIKVVTENGEVFLMGLVSQQEANLAVDLARNVSGVVKVIKVFEYL</sequence>
<dbReference type="RefSeq" id="WP_009838084.1">
    <property type="nucleotide sequence ID" value="NZ_AAOH01000003.1"/>
</dbReference>
<feature type="chain" id="PRO_5002667082" description="BON domain-containing protein" evidence="2">
    <location>
        <begin position="20"/>
        <end position="187"/>
    </location>
</feature>
<dbReference type="SMART" id="SM00749">
    <property type="entry name" value="BON"/>
    <property type="match status" value="2"/>
</dbReference>
<organism evidence="4 5">
    <name type="scientific">Pseudoalteromonas tunicata D2</name>
    <dbReference type="NCBI Taxonomy" id="87626"/>
    <lineage>
        <taxon>Bacteria</taxon>
        <taxon>Pseudomonadati</taxon>
        <taxon>Pseudomonadota</taxon>
        <taxon>Gammaproteobacteria</taxon>
        <taxon>Alteromonadales</taxon>
        <taxon>Pseudoalteromonadaceae</taxon>
        <taxon>Pseudoalteromonas</taxon>
    </lineage>
</organism>
<reference evidence="4 5" key="1">
    <citation type="submission" date="2006-02" db="EMBL/GenBank/DDBJ databases">
        <authorList>
            <person name="Moran M.A."/>
            <person name="Kjelleberg S."/>
            <person name="Egan S."/>
            <person name="Saunders N."/>
            <person name="Thomas T."/>
            <person name="Ferriera S."/>
            <person name="Johnson J."/>
            <person name="Kravitz S."/>
            <person name="Halpern A."/>
            <person name="Remington K."/>
            <person name="Beeson K."/>
            <person name="Tran B."/>
            <person name="Rogers Y.-H."/>
            <person name="Friedman R."/>
            <person name="Venter J.C."/>
        </authorList>
    </citation>
    <scope>NUCLEOTIDE SEQUENCE [LARGE SCALE GENOMIC DNA]</scope>
    <source>
        <strain evidence="4 5">D2</strain>
    </source>
</reference>
<dbReference type="Gene3D" id="3.30.1340.30">
    <property type="match status" value="1"/>
</dbReference>
<feature type="signal peptide" evidence="2">
    <location>
        <begin position="1"/>
        <end position="19"/>
    </location>
</feature>
<dbReference type="PROSITE" id="PS51257">
    <property type="entry name" value="PROKAR_LIPOPROTEIN"/>
    <property type="match status" value="1"/>
</dbReference>
<evidence type="ECO:0000256" key="1">
    <source>
        <dbReference type="ARBA" id="ARBA00022729"/>
    </source>
</evidence>
<dbReference type="EMBL" id="AAOH01000003">
    <property type="protein sequence ID" value="EAR28822.1"/>
    <property type="molecule type" value="Genomic_DNA"/>
</dbReference>
<dbReference type="InterPro" id="IPR007055">
    <property type="entry name" value="BON_dom"/>
</dbReference>
<dbReference type="InterPro" id="IPR014004">
    <property type="entry name" value="Transpt-assoc_nodulatn_dom_bac"/>
</dbReference>
<keyword evidence="5" id="KW-1185">Reference proteome</keyword>
<proteinExistence type="predicted"/>
<dbReference type="HOGENOM" id="CLU_083606_3_0_6"/>
<dbReference type="AlphaFoldDB" id="A4C8A7"/>
<dbReference type="OrthoDB" id="9783990at2"/>
<dbReference type="Pfam" id="PF04972">
    <property type="entry name" value="BON"/>
    <property type="match status" value="2"/>
</dbReference>
<dbReference type="Proteomes" id="UP000006201">
    <property type="component" value="Unassembled WGS sequence"/>
</dbReference>
<evidence type="ECO:0000259" key="3">
    <source>
        <dbReference type="PROSITE" id="PS50914"/>
    </source>
</evidence>
<accession>A4C8A7</accession>
<evidence type="ECO:0000313" key="4">
    <source>
        <dbReference type="EMBL" id="EAR28822.1"/>
    </source>
</evidence>
<feature type="domain" description="BON" evidence="3">
    <location>
        <begin position="121"/>
        <end position="187"/>
    </location>
</feature>
<protein>
    <recommendedName>
        <fullName evidence="3">BON domain-containing protein</fullName>
    </recommendedName>
</protein>
<comment type="caution">
    <text evidence="4">The sequence shown here is derived from an EMBL/GenBank/DDBJ whole genome shotgun (WGS) entry which is preliminary data.</text>
</comment>
<feature type="domain" description="BON" evidence="3">
    <location>
        <begin position="43"/>
        <end position="112"/>
    </location>
</feature>
<evidence type="ECO:0000256" key="2">
    <source>
        <dbReference type="SAM" id="SignalP"/>
    </source>
</evidence>
<evidence type="ECO:0000313" key="5">
    <source>
        <dbReference type="Proteomes" id="UP000006201"/>
    </source>
</evidence>
<gene>
    <name evidence="4" type="ORF">PTD2_07259</name>
</gene>
<dbReference type="PANTHER" id="PTHR34606:SF4">
    <property type="entry name" value="OUTER MEMBRANE LIPOPROTEIN DOLP"/>
    <property type="match status" value="1"/>
</dbReference>
<dbReference type="InterPro" id="IPR051686">
    <property type="entry name" value="Lipoprotein_DolP"/>
</dbReference>
<dbReference type="STRING" id="87626.PTD2_07259"/>
<name>A4C8A7_9GAMM</name>